<reference evidence="2" key="1">
    <citation type="submission" date="2021-12" db="EMBL/GenBank/DDBJ databases">
        <authorList>
            <person name="Zaccaron A."/>
            <person name="Stergiopoulos I."/>
        </authorList>
    </citation>
    <scope>NUCLEOTIDE SEQUENCE</scope>
    <source>
        <strain evidence="2">Race5_Kim</strain>
    </source>
</reference>
<sequence length="445" mass="48408">MPGMNPPQSTKFSNEVKASLTWHKIIWDHANRWLKYADDTIKGKVQRKQKPVLICGSKFMKYQDPTDCVRDKPGGKCVKKNGKEVLINDQFAAQIKGGDSIFEIATPYFNQYATMSDPEYANLPKDQDGDQHFCRGSFGQSTTIWLPKGKELVPVVILCTSTIMGSTRGLEEPDMSEQPVTKNIDSMAVRSLSLYQELFKLQGGPDSKEMAYDKPVRYGLTTTGQLENGFPGRLEAWAKRGTEDKPVYASTGTDSLWMTMYDQAVDKTGKPKATRVENLQSLNCPSTYAWFGLVSLMSSQTKQIWGTGLAQPADSPWQPVYAKGRNAPGSKYIQAALETNSDCWCADADDGLACKFVQDGEQSLPLRPANEVVAGPSGDKGKRPAFAPAAGGRGKESELATIKSGRPKTKEGNSKGSKSKDGKKDKKKGGDADDSGSGAGLAGQV</sequence>
<organism evidence="2 3">
    <name type="scientific">Passalora fulva</name>
    <name type="common">Tomato leaf mold</name>
    <name type="synonym">Cladosporium fulvum</name>
    <dbReference type="NCBI Taxonomy" id="5499"/>
    <lineage>
        <taxon>Eukaryota</taxon>
        <taxon>Fungi</taxon>
        <taxon>Dikarya</taxon>
        <taxon>Ascomycota</taxon>
        <taxon>Pezizomycotina</taxon>
        <taxon>Dothideomycetes</taxon>
        <taxon>Dothideomycetidae</taxon>
        <taxon>Mycosphaerellales</taxon>
        <taxon>Mycosphaerellaceae</taxon>
        <taxon>Fulvia</taxon>
    </lineage>
</organism>
<proteinExistence type="predicted"/>
<evidence type="ECO:0000313" key="2">
    <source>
        <dbReference type="EMBL" id="UJO22401.1"/>
    </source>
</evidence>
<dbReference type="KEGG" id="ffu:CLAFUR5_09155"/>
<accession>A0A9Q8PH43</accession>
<protein>
    <submittedName>
        <fullName evidence="2">Uncharacterized protein</fullName>
    </submittedName>
</protein>
<dbReference type="GeneID" id="71989033"/>
<dbReference type="Proteomes" id="UP000756132">
    <property type="component" value="Chromosome 9"/>
</dbReference>
<dbReference type="EMBL" id="CP090171">
    <property type="protein sequence ID" value="UJO22401.1"/>
    <property type="molecule type" value="Genomic_DNA"/>
</dbReference>
<feature type="compositionally biased region" description="Basic and acidic residues" evidence="1">
    <location>
        <begin position="408"/>
        <end position="431"/>
    </location>
</feature>
<reference evidence="2" key="2">
    <citation type="journal article" date="2022" name="Microb. Genom.">
        <title>A chromosome-scale genome assembly of the tomato pathogen Cladosporium fulvum reveals a compartmentalized genome architecture and the presence of a dispensable chromosome.</title>
        <authorList>
            <person name="Zaccaron A.Z."/>
            <person name="Chen L.H."/>
            <person name="Samaras A."/>
            <person name="Stergiopoulos I."/>
        </authorList>
    </citation>
    <scope>NUCLEOTIDE SEQUENCE</scope>
    <source>
        <strain evidence="2">Race5_Kim</strain>
    </source>
</reference>
<feature type="region of interest" description="Disordered" evidence="1">
    <location>
        <begin position="367"/>
        <end position="445"/>
    </location>
</feature>
<evidence type="ECO:0000256" key="1">
    <source>
        <dbReference type="SAM" id="MobiDB-lite"/>
    </source>
</evidence>
<name>A0A9Q8PH43_PASFU</name>
<evidence type="ECO:0000313" key="3">
    <source>
        <dbReference type="Proteomes" id="UP000756132"/>
    </source>
</evidence>
<dbReference type="RefSeq" id="XP_047766767.1">
    <property type="nucleotide sequence ID" value="XM_047908303.1"/>
</dbReference>
<keyword evidence="3" id="KW-1185">Reference proteome</keyword>
<gene>
    <name evidence="2" type="ORF">CLAFUR5_09155</name>
</gene>
<dbReference type="AlphaFoldDB" id="A0A9Q8PH43"/>